<dbReference type="EMBL" id="LQPQ01000114">
    <property type="protein sequence ID" value="ORW75283.1"/>
    <property type="molecule type" value="Genomic_DNA"/>
</dbReference>
<dbReference type="SUPFAM" id="SSF51197">
    <property type="entry name" value="Clavaminate synthase-like"/>
    <property type="match status" value="1"/>
</dbReference>
<name>A0A1X2CHL8_9MYCO</name>
<feature type="compositionally biased region" description="Basic and acidic residues" evidence="1">
    <location>
        <begin position="258"/>
        <end position="267"/>
    </location>
</feature>
<accession>A0A1X2CHL8</accession>
<proteinExistence type="predicted"/>
<dbReference type="GeneID" id="93492972"/>
<dbReference type="OrthoDB" id="9814777at2"/>
<feature type="region of interest" description="Disordered" evidence="1">
    <location>
        <begin position="237"/>
        <end position="267"/>
    </location>
</feature>
<dbReference type="Pfam" id="PF05721">
    <property type="entry name" value="PhyH"/>
    <property type="match status" value="1"/>
</dbReference>
<organism evidence="2 3">
    <name type="scientific">Mycobacterium riyadhense</name>
    <dbReference type="NCBI Taxonomy" id="486698"/>
    <lineage>
        <taxon>Bacteria</taxon>
        <taxon>Bacillati</taxon>
        <taxon>Actinomycetota</taxon>
        <taxon>Actinomycetes</taxon>
        <taxon>Mycobacteriales</taxon>
        <taxon>Mycobacteriaceae</taxon>
        <taxon>Mycobacterium</taxon>
    </lineage>
</organism>
<evidence type="ECO:0000313" key="3">
    <source>
        <dbReference type="Proteomes" id="UP000193087"/>
    </source>
</evidence>
<reference evidence="2 3" key="1">
    <citation type="submission" date="2016-01" db="EMBL/GenBank/DDBJ databases">
        <title>The new phylogeny of the genus Mycobacterium.</title>
        <authorList>
            <person name="Tarcisio F."/>
            <person name="Conor M."/>
            <person name="Antonella G."/>
            <person name="Elisabetta G."/>
            <person name="Giulia F.S."/>
            <person name="Sara T."/>
            <person name="Anna F."/>
            <person name="Clotilde B."/>
            <person name="Roberto B."/>
            <person name="Veronica D.S."/>
            <person name="Fabio R."/>
            <person name="Monica P."/>
            <person name="Olivier J."/>
            <person name="Enrico T."/>
            <person name="Nicola S."/>
        </authorList>
    </citation>
    <scope>NUCLEOTIDE SEQUENCE [LARGE SCALE GENOMIC DNA]</scope>
    <source>
        <strain evidence="2 3">DSM 45176</strain>
    </source>
</reference>
<evidence type="ECO:0008006" key="4">
    <source>
        <dbReference type="Google" id="ProtNLM"/>
    </source>
</evidence>
<dbReference type="PANTHER" id="PTHR20883">
    <property type="entry name" value="PHYTANOYL-COA DIOXYGENASE DOMAIN CONTAINING 1"/>
    <property type="match status" value="1"/>
</dbReference>
<dbReference type="STRING" id="486698.AWC22_22930"/>
<evidence type="ECO:0000256" key="1">
    <source>
        <dbReference type="SAM" id="MobiDB-lite"/>
    </source>
</evidence>
<dbReference type="RefSeq" id="WP_085251294.1">
    <property type="nucleotide sequence ID" value="NZ_CAJMWJ010000001.1"/>
</dbReference>
<gene>
    <name evidence="2" type="ORF">AWC22_22930</name>
</gene>
<comment type="caution">
    <text evidence="2">The sequence shown here is derived from an EMBL/GenBank/DDBJ whole genome shotgun (WGS) entry which is preliminary data.</text>
</comment>
<dbReference type="PANTHER" id="PTHR20883:SF46">
    <property type="entry name" value="PHYTANOYL-COA HYDROXYLASE"/>
    <property type="match status" value="1"/>
</dbReference>
<evidence type="ECO:0000313" key="2">
    <source>
        <dbReference type="EMBL" id="ORW75283.1"/>
    </source>
</evidence>
<protein>
    <recommendedName>
        <fullName evidence="4">Phytanoyl-CoA dioxygenase</fullName>
    </recommendedName>
</protein>
<dbReference type="Proteomes" id="UP000193087">
    <property type="component" value="Unassembled WGS sequence"/>
</dbReference>
<dbReference type="GO" id="GO:0016706">
    <property type="term" value="F:2-oxoglutarate-dependent dioxygenase activity"/>
    <property type="evidence" value="ECO:0007669"/>
    <property type="project" value="UniProtKB-ARBA"/>
</dbReference>
<dbReference type="GO" id="GO:0005506">
    <property type="term" value="F:iron ion binding"/>
    <property type="evidence" value="ECO:0007669"/>
    <property type="project" value="UniProtKB-ARBA"/>
</dbReference>
<dbReference type="AlphaFoldDB" id="A0A1X2CHL8"/>
<keyword evidence="3" id="KW-1185">Reference proteome</keyword>
<sequence length="267" mass="29798">MTTTRSAAPDAAPREIQRLVNDFHTQGFVHVAHIVAEEEVTELRAAAYTVLTAEHVTKRNDNSGIVATVDAWEDNDTLRRLALHPRLAAIAGHLAGIPLRVFGGEVLLKTPNDRPTGLHDDKPCEIVDSRISLNAWVALVDVPVERGCLTFLPGSHRRGGPDRIDMTDIKFDDLLRDDDAHSYLFDHWPELRWTPRITVPLRAGDVTFHHRRTAHAAGANQTSQDRVSMVITYTDADATYNPRPGHDPLPYQPGQPLPDDRYPRISN</sequence>
<dbReference type="Gene3D" id="2.60.120.620">
    <property type="entry name" value="q2cbj1_9rhob like domain"/>
    <property type="match status" value="1"/>
</dbReference>
<dbReference type="InterPro" id="IPR008775">
    <property type="entry name" value="Phytyl_CoA_dOase-like"/>
</dbReference>